<dbReference type="Pfam" id="PF05699">
    <property type="entry name" value="Dimer_Tnp_hAT"/>
    <property type="match status" value="1"/>
</dbReference>
<dbReference type="InterPro" id="IPR008906">
    <property type="entry name" value="HATC_C_dom"/>
</dbReference>
<dbReference type="EMBL" id="JAVIJP010000107">
    <property type="protein sequence ID" value="KAL3614228.1"/>
    <property type="molecule type" value="Genomic_DNA"/>
</dbReference>
<dbReference type="SUPFAM" id="SSF53098">
    <property type="entry name" value="Ribonuclease H-like"/>
    <property type="match status" value="1"/>
</dbReference>
<dbReference type="Proteomes" id="UP001632038">
    <property type="component" value="Unassembled WGS sequence"/>
</dbReference>
<dbReference type="InterPro" id="IPR012337">
    <property type="entry name" value="RNaseH-like_sf"/>
</dbReference>
<comment type="caution">
    <text evidence="3">The sequence shown here is derived from an EMBL/GenBank/DDBJ whole genome shotgun (WGS) entry which is preliminary data.</text>
</comment>
<accession>A0ABD3BA22</accession>
<gene>
    <name evidence="3" type="ORF">CASFOL_042302</name>
</gene>
<feature type="domain" description="hAT-like transposase RNase-H fold" evidence="2">
    <location>
        <begin position="66"/>
        <end position="171"/>
    </location>
</feature>
<dbReference type="AlphaFoldDB" id="A0ABD3BA22"/>
<dbReference type="PANTHER" id="PTHR23272:SF161">
    <property type="entry name" value="ZINC FINGER BED DOMAIN-CONTAINING PROTEIN RICESLEEPER 1-LIKE"/>
    <property type="match status" value="1"/>
</dbReference>
<sequence>MLEIVLKYRRVFERMAEESLAFTNYFSEKTEKGKTRKGPPSEDDWENAKAFVHFLKKFYDATLELSATKTPTSHLIYQSMIALHIEIVKKSKDDSDPTLKKVAHAMMSKFNKYWGNWSNMNPLIFIAAVLDPGNKLQMIKVSIRKLGGNFVEVQEFVDKVKTGLVTLWTEYKGINDNFDIDKHVQMECDAGDGNSNSGGRLWDELFDDVEAQNEVEQRQVISNEVDKYLADEIEKRSNSSFNILEWWKGSETRYSILSMVAKDIFAIPSSTVASESVFSLGKKVVDPFRSLLSSKMVEALVCTNDWLRAEEFSFYKDPTDDDLELYKEIEEIEKSVRAVNITQDTSQI</sequence>
<protein>
    <recommendedName>
        <fullName evidence="5">Transposase</fullName>
    </recommendedName>
</protein>
<evidence type="ECO:0008006" key="5">
    <source>
        <dbReference type="Google" id="ProtNLM"/>
    </source>
</evidence>
<proteinExistence type="predicted"/>
<feature type="domain" description="HAT C-terminal dimerisation" evidence="1">
    <location>
        <begin position="224"/>
        <end position="307"/>
    </location>
</feature>
<dbReference type="PANTHER" id="PTHR23272">
    <property type="entry name" value="BED FINGER-RELATED"/>
    <property type="match status" value="1"/>
</dbReference>
<reference evidence="4" key="1">
    <citation type="journal article" date="2024" name="IScience">
        <title>Strigolactones Initiate the Formation of Haustorium-like Structures in Castilleja.</title>
        <authorList>
            <person name="Buerger M."/>
            <person name="Peterson D."/>
            <person name="Chory J."/>
        </authorList>
    </citation>
    <scope>NUCLEOTIDE SEQUENCE [LARGE SCALE GENOMIC DNA]</scope>
</reference>
<evidence type="ECO:0000259" key="1">
    <source>
        <dbReference type="Pfam" id="PF05699"/>
    </source>
</evidence>
<name>A0ABD3BA22_9LAMI</name>
<organism evidence="3 4">
    <name type="scientific">Castilleja foliolosa</name>
    <dbReference type="NCBI Taxonomy" id="1961234"/>
    <lineage>
        <taxon>Eukaryota</taxon>
        <taxon>Viridiplantae</taxon>
        <taxon>Streptophyta</taxon>
        <taxon>Embryophyta</taxon>
        <taxon>Tracheophyta</taxon>
        <taxon>Spermatophyta</taxon>
        <taxon>Magnoliopsida</taxon>
        <taxon>eudicotyledons</taxon>
        <taxon>Gunneridae</taxon>
        <taxon>Pentapetalae</taxon>
        <taxon>asterids</taxon>
        <taxon>lamiids</taxon>
        <taxon>Lamiales</taxon>
        <taxon>Orobanchaceae</taxon>
        <taxon>Pedicularideae</taxon>
        <taxon>Castillejinae</taxon>
        <taxon>Castilleja</taxon>
    </lineage>
</organism>
<evidence type="ECO:0000313" key="3">
    <source>
        <dbReference type="EMBL" id="KAL3614228.1"/>
    </source>
</evidence>
<dbReference type="Pfam" id="PF14372">
    <property type="entry name" value="hAT-like_RNase-H"/>
    <property type="match status" value="1"/>
</dbReference>
<dbReference type="InterPro" id="IPR025525">
    <property type="entry name" value="hAT-like_transposase_RNase-H"/>
</dbReference>
<evidence type="ECO:0000259" key="2">
    <source>
        <dbReference type="Pfam" id="PF14372"/>
    </source>
</evidence>
<keyword evidence="4" id="KW-1185">Reference proteome</keyword>
<evidence type="ECO:0000313" key="4">
    <source>
        <dbReference type="Proteomes" id="UP001632038"/>
    </source>
</evidence>